<reference evidence="1 2" key="1">
    <citation type="submission" date="2020-04" db="EMBL/GenBank/DDBJ databases">
        <title>MicrobeNet Type strains.</title>
        <authorList>
            <person name="Nicholson A.C."/>
        </authorList>
    </citation>
    <scope>NUCLEOTIDE SEQUENCE [LARGE SCALE GENOMIC DNA]</scope>
    <source>
        <strain evidence="1 2">DSM 44445</strain>
    </source>
</reference>
<keyword evidence="2" id="KW-1185">Reference proteome</keyword>
<dbReference type="InterPro" id="IPR022291">
    <property type="entry name" value="Bacteriocin_synth_cyclodeHase"/>
</dbReference>
<gene>
    <name evidence="1" type="ORF">HGA07_14465</name>
</gene>
<proteinExistence type="predicted"/>
<evidence type="ECO:0000313" key="1">
    <source>
        <dbReference type="EMBL" id="NKY86834.1"/>
    </source>
</evidence>
<dbReference type="Proteomes" id="UP000523447">
    <property type="component" value="Unassembled WGS sequence"/>
</dbReference>
<dbReference type="NCBIfam" id="TIGR03882">
    <property type="entry name" value="cyclo_dehyd_2"/>
    <property type="match status" value="1"/>
</dbReference>
<dbReference type="Gene3D" id="3.40.50.720">
    <property type="entry name" value="NAD(P)-binding Rossmann-like Domain"/>
    <property type="match status" value="1"/>
</dbReference>
<dbReference type="EMBL" id="JAAXPE010000012">
    <property type="protein sequence ID" value="NKY86834.1"/>
    <property type="molecule type" value="Genomic_DNA"/>
</dbReference>
<dbReference type="AlphaFoldDB" id="A0A7X6LZ77"/>
<name>A0A7X6LZ77_9NOCA</name>
<accession>A0A7X6LZ77</accession>
<evidence type="ECO:0000313" key="2">
    <source>
        <dbReference type="Proteomes" id="UP000523447"/>
    </source>
</evidence>
<dbReference type="RefSeq" id="WP_040721094.1">
    <property type="nucleotide sequence ID" value="NZ_CAWPHS010000004.1"/>
</dbReference>
<organism evidence="1 2">
    <name type="scientific">Nocardia veterana</name>
    <dbReference type="NCBI Taxonomy" id="132249"/>
    <lineage>
        <taxon>Bacteria</taxon>
        <taxon>Bacillati</taxon>
        <taxon>Actinomycetota</taxon>
        <taxon>Actinomycetes</taxon>
        <taxon>Mycobacteriales</taxon>
        <taxon>Nocardiaceae</taxon>
        <taxon>Nocardia</taxon>
    </lineage>
</organism>
<comment type="caution">
    <text evidence="1">The sequence shown here is derived from an EMBL/GenBank/DDBJ whole genome shotgun (WGS) entry which is preliminary data.</text>
</comment>
<protein>
    <submittedName>
        <fullName evidence="1">TOMM leader peptide-binding protein</fullName>
    </submittedName>
</protein>
<sequence>MTLSHARGPMLHPRVAVLRRPSGAVQLGWDPERAVLLHPPAAGGEALPAFLRLLDGLHSHPQILWEAGQLGLDGAETLGLLRDIDAAGLLVWPRPRRTRIRGVHVHGRGPLADAMMAGIRRLGITPTRSHEYRCGADHPVTTTDLVLLTDALVPTPELVGMLLVRRTPHLQVRIRDGHGVIGPLVLPGGTSCLRCADLTRTDFDAEWPHLAAQLLGRTGYASPATIAATAALTLREIEAIIDADTADPPRTLDTTLELDPDARRIARRSWSPHPECACRRIAVPAHELTAGNDRVPAGGAS</sequence>